<comment type="similarity">
    <text evidence="2">Belongs to the uracil-DNA glycosylase (UDG) superfamily. Type 4 (UDGa) family.</text>
</comment>
<organism evidence="14 15">
    <name type="scientific">Acanthopleuribacter pedis</name>
    <dbReference type="NCBI Taxonomy" id="442870"/>
    <lineage>
        <taxon>Bacteria</taxon>
        <taxon>Pseudomonadati</taxon>
        <taxon>Acidobacteriota</taxon>
        <taxon>Holophagae</taxon>
        <taxon>Acanthopleuribacterales</taxon>
        <taxon>Acanthopleuribacteraceae</taxon>
        <taxon>Acanthopleuribacter</taxon>
    </lineage>
</organism>
<evidence type="ECO:0000256" key="4">
    <source>
        <dbReference type="ARBA" id="ARBA00019403"/>
    </source>
</evidence>
<dbReference type="SMART" id="SM00987">
    <property type="entry name" value="UreE_C"/>
    <property type="match status" value="1"/>
</dbReference>
<dbReference type="InterPro" id="IPR005273">
    <property type="entry name" value="Ura-DNA_glyco_family4"/>
</dbReference>
<dbReference type="InterPro" id="IPR051536">
    <property type="entry name" value="UDG_Type-4/5"/>
</dbReference>
<evidence type="ECO:0000259" key="13">
    <source>
        <dbReference type="SMART" id="SM00986"/>
    </source>
</evidence>
<dbReference type="SUPFAM" id="SSF52141">
    <property type="entry name" value="Uracil-DNA glycosylase-like"/>
    <property type="match status" value="1"/>
</dbReference>
<dbReference type="GO" id="GO:0004844">
    <property type="term" value="F:uracil DNA N-glycosylase activity"/>
    <property type="evidence" value="ECO:0007669"/>
    <property type="project" value="UniProtKB-EC"/>
</dbReference>
<evidence type="ECO:0000256" key="5">
    <source>
        <dbReference type="ARBA" id="ARBA00022485"/>
    </source>
</evidence>
<feature type="region of interest" description="Disordered" evidence="12">
    <location>
        <begin position="40"/>
        <end position="76"/>
    </location>
</feature>
<dbReference type="GO" id="GO:0051539">
    <property type="term" value="F:4 iron, 4 sulfur cluster binding"/>
    <property type="evidence" value="ECO:0007669"/>
    <property type="project" value="UniProtKB-KW"/>
</dbReference>
<evidence type="ECO:0000256" key="7">
    <source>
        <dbReference type="ARBA" id="ARBA00022763"/>
    </source>
</evidence>
<proteinExistence type="inferred from homology"/>
<evidence type="ECO:0000256" key="9">
    <source>
        <dbReference type="ARBA" id="ARBA00023004"/>
    </source>
</evidence>
<dbReference type="GO" id="GO:0046872">
    <property type="term" value="F:metal ion binding"/>
    <property type="evidence" value="ECO:0007669"/>
    <property type="project" value="UniProtKB-KW"/>
</dbReference>
<dbReference type="Pfam" id="PF03167">
    <property type="entry name" value="UDG"/>
    <property type="match status" value="1"/>
</dbReference>
<accession>A0A8J7U2L3</accession>
<dbReference type="EMBL" id="JAFREP010000004">
    <property type="protein sequence ID" value="MBO1317834.1"/>
    <property type="molecule type" value="Genomic_DNA"/>
</dbReference>
<name>A0A8J7U2L3_9BACT</name>
<evidence type="ECO:0000313" key="15">
    <source>
        <dbReference type="Proteomes" id="UP000664417"/>
    </source>
</evidence>
<evidence type="ECO:0000256" key="10">
    <source>
        <dbReference type="ARBA" id="ARBA00023014"/>
    </source>
</evidence>
<feature type="compositionally biased region" description="Pro residues" evidence="12">
    <location>
        <begin position="47"/>
        <end position="62"/>
    </location>
</feature>
<dbReference type="AlphaFoldDB" id="A0A8J7U2L3"/>
<gene>
    <name evidence="14" type="ORF">J3U88_05125</name>
</gene>
<evidence type="ECO:0000256" key="12">
    <source>
        <dbReference type="SAM" id="MobiDB-lite"/>
    </source>
</evidence>
<evidence type="ECO:0000256" key="3">
    <source>
        <dbReference type="ARBA" id="ARBA00012030"/>
    </source>
</evidence>
<keyword evidence="11" id="KW-0234">DNA repair</keyword>
<sequence>MAVLQDLQEYLKYMEVVGFESLSLDESPFAALLADLQQPAARGAAHAPPPRPIHAAPPPPNPLGERKPAAKAAPAPAPKAAANLMSIMNMVQGPLLEKEDNRAKADAIQGADKVECLRKTYQVFHECQACALGTTRTHFVFGEGNPDADLMFIGEGPGFDEDRTGRPFVGKAGQLLERIIDAMGYRRDTVFIANIVKCRPPNNRKPLPDEVAACAPILEKQIEFVNPKVIVALGATPFSFLKGANMSITRHRGQFFNWRDWMVMPTFHPAYILRNPVAKRDVWEDMKKVMAKLK</sequence>
<dbReference type="NCBIfam" id="TIGR00758">
    <property type="entry name" value="UDG_fam4"/>
    <property type="match status" value="1"/>
</dbReference>
<dbReference type="InterPro" id="IPR005122">
    <property type="entry name" value="Uracil-DNA_glycosylase-like"/>
</dbReference>
<protein>
    <recommendedName>
        <fullName evidence="4">Type-4 uracil-DNA glycosylase</fullName>
        <ecNumber evidence="3">3.2.2.27</ecNumber>
    </recommendedName>
</protein>
<dbReference type="GO" id="GO:0006281">
    <property type="term" value="P:DNA repair"/>
    <property type="evidence" value="ECO:0007669"/>
    <property type="project" value="UniProtKB-KW"/>
</dbReference>
<comment type="catalytic activity">
    <reaction evidence="1">
        <text>Hydrolyzes single-stranded DNA or mismatched double-stranded DNA and polynucleotides, releasing free uracil.</text>
        <dbReference type="EC" id="3.2.2.27"/>
    </reaction>
</comment>
<dbReference type="RefSeq" id="WP_207857304.1">
    <property type="nucleotide sequence ID" value="NZ_JAFREP010000004.1"/>
</dbReference>
<keyword evidence="8" id="KW-0378">Hydrolase</keyword>
<evidence type="ECO:0000256" key="1">
    <source>
        <dbReference type="ARBA" id="ARBA00001400"/>
    </source>
</evidence>
<keyword evidence="10" id="KW-0411">Iron-sulfur</keyword>
<dbReference type="CDD" id="cd10030">
    <property type="entry name" value="UDG-F4_TTUDGA_SPO1dp_like"/>
    <property type="match status" value="1"/>
</dbReference>
<dbReference type="InterPro" id="IPR036895">
    <property type="entry name" value="Uracil-DNA_glycosylase-like_sf"/>
</dbReference>
<dbReference type="EC" id="3.2.2.27" evidence="3"/>
<feature type="domain" description="Uracil-DNA glycosylase-like" evidence="13">
    <location>
        <begin position="141"/>
        <end position="287"/>
    </location>
</feature>
<dbReference type="Proteomes" id="UP000664417">
    <property type="component" value="Unassembled WGS sequence"/>
</dbReference>
<comment type="caution">
    <text evidence="14">The sequence shown here is derived from an EMBL/GenBank/DDBJ whole genome shotgun (WGS) entry which is preliminary data.</text>
</comment>
<evidence type="ECO:0000256" key="11">
    <source>
        <dbReference type="ARBA" id="ARBA00023204"/>
    </source>
</evidence>
<evidence type="ECO:0000256" key="8">
    <source>
        <dbReference type="ARBA" id="ARBA00022801"/>
    </source>
</evidence>
<keyword evidence="7" id="KW-0227">DNA damage</keyword>
<dbReference type="SMART" id="SM00986">
    <property type="entry name" value="UDG"/>
    <property type="match status" value="1"/>
</dbReference>
<evidence type="ECO:0000313" key="14">
    <source>
        <dbReference type="EMBL" id="MBO1317834.1"/>
    </source>
</evidence>
<keyword evidence="15" id="KW-1185">Reference proteome</keyword>
<keyword evidence="9" id="KW-0408">Iron</keyword>
<evidence type="ECO:0000256" key="6">
    <source>
        <dbReference type="ARBA" id="ARBA00022723"/>
    </source>
</evidence>
<evidence type="ECO:0000256" key="2">
    <source>
        <dbReference type="ARBA" id="ARBA00006521"/>
    </source>
</evidence>
<dbReference type="PANTHER" id="PTHR33693:SF1">
    <property type="entry name" value="TYPE-4 URACIL-DNA GLYCOSYLASE"/>
    <property type="match status" value="1"/>
</dbReference>
<reference evidence="14" key="1">
    <citation type="submission" date="2021-03" db="EMBL/GenBank/DDBJ databases">
        <authorList>
            <person name="Wang G."/>
        </authorList>
    </citation>
    <scope>NUCLEOTIDE SEQUENCE</scope>
    <source>
        <strain evidence="14">KCTC 12899</strain>
    </source>
</reference>
<dbReference type="PANTHER" id="PTHR33693">
    <property type="entry name" value="TYPE-5 URACIL-DNA GLYCOSYLASE"/>
    <property type="match status" value="1"/>
</dbReference>
<keyword evidence="5" id="KW-0004">4Fe-4S</keyword>
<dbReference type="Gene3D" id="3.40.470.10">
    <property type="entry name" value="Uracil-DNA glycosylase-like domain"/>
    <property type="match status" value="1"/>
</dbReference>
<keyword evidence="6" id="KW-0479">Metal-binding</keyword>